<sequence length="147" mass="15846">MAPRVRTVVLERIAGMVHARVPARATAGSACFDLAAAEAADLIHGTVTLVRTGWKMRAPRGTFLEVRPRSGLASRGVLMVNAPGTIDRDYSGEIRVPMSYLFDGTYHIEVGDRIGQIRVVEDLPARFRKGTVAPVASRRGGFGSTGR</sequence>
<dbReference type="Pfam" id="PF00692">
    <property type="entry name" value="dUTPase"/>
    <property type="match status" value="1"/>
</dbReference>
<proteinExistence type="inferred from homology"/>
<dbReference type="InterPro" id="IPR033704">
    <property type="entry name" value="dUTPase_trimeric"/>
</dbReference>
<evidence type="ECO:0000259" key="5">
    <source>
        <dbReference type="Pfam" id="PF00692"/>
    </source>
</evidence>
<reference evidence="6" key="1">
    <citation type="submission" date="2013-08" db="EMBL/GenBank/DDBJ databases">
        <authorList>
            <person name="Mendez C."/>
            <person name="Richter M."/>
            <person name="Ferrer M."/>
            <person name="Sanchez J."/>
        </authorList>
    </citation>
    <scope>NUCLEOTIDE SEQUENCE</scope>
</reference>
<evidence type="ECO:0000256" key="3">
    <source>
        <dbReference type="ARBA" id="ARBA00022801"/>
    </source>
</evidence>
<dbReference type="PANTHER" id="PTHR11241:SF0">
    <property type="entry name" value="DEOXYURIDINE 5'-TRIPHOSPHATE NUCLEOTIDOHYDROLASE"/>
    <property type="match status" value="1"/>
</dbReference>
<evidence type="ECO:0000256" key="4">
    <source>
        <dbReference type="ARBA" id="ARBA00023080"/>
    </source>
</evidence>
<dbReference type="InterPro" id="IPR036157">
    <property type="entry name" value="dUTPase-like_sf"/>
</dbReference>
<dbReference type="EC" id="3.6.1.23" evidence="2"/>
<accession>T0YR10</accession>
<dbReference type="GO" id="GO:0006226">
    <property type="term" value="P:dUMP biosynthetic process"/>
    <property type="evidence" value="ECO:0007669"/>
    <property type="project" value="InterPro"/>
</dbReference>
<dbReference type="GO" id="GO:0046081">
    <property type="term" value="P:dUTP catabolic process"/>
    <property type="evidence" value="ECO:0007669"/>
    <property type="project" value="InterPro"/>
</dbReference>
<dbReference type="EMBL" id="AUZY01011257">
    <property type="protein sequence ID" value="EQD35568.1"/>
    <property type="molecule type" value="Genomic_DNA"/>
</dbReference>
<reference evidence="6" key="2">
    <citation type="journal article" date="2014" name="ISME J.">
        <title>Microbial stratification in low pH oxic and suboxic macroscopic growths along an acid mine drainage.</title>
        <authorList>
            <person name="Mendez-Garcia C."/>
            <person name="Mesa V."/>
            <person name="Sprenger R.R."/>
            <person name="Richter M."/>
            <person name="Diez M.S."/>
            <person name="Solano J."/>
            <person name="Bargiela R."/>
            <person name="Golyshina O.V."/>
            <person name="Manteca A."/>
            <person name="Ramos J.L."/>
            <person name="Gallego J.R."/>
            <person name="Llorente I."/>
            <person name="Martins Dos Santos V.A."/>
            <person name="Jensen O.N."/>
            <person name="Pelaez A.I."/>
            <person name="Sanchez J."/>
            <person name="Ferrer M."/>
        </authorList>
    </citation>
    <scope>NUCLEOTIDE SEQUENCE</scope>
</reference>
<evidence type="ECO:0000256" key="2">
    <source>
        <dbReference type="ARBA" id="ARBA00012379"/>
    </source>
</evidence>
<evidence type="ECO:0000256" key="1">
    <source>
        <dbReference type="ARBA" id="ARBA00006581"/>
    </source>
</evidence>
<dbReference type="GO" id="GO:0004170">
    <property type="term" value="F:dUTP diphosphatase activity"/>
    <property type="evidence" value="ECO:0007669"/>
    <property type="project" value="UniProtKB-EC"/>
</dbReference>
<dbReference type="SUPFAM" id="SSF51283">
    <property type="entry name" value="dUTPase-like"/>
    <property type="match status" value="1"/>
</dbReference>
<keyword evidence="3 6" id="KW-0378">Hydrolase</keyword>
<dbReference type="GO" id="GO:0000287">
    <property type="term" value="F:magnesium ion binding"/>
    <property type="evidence" value="ECO:0007669"/>
    <property type="project" value="InterPro"/>
</dbReference>
<dbReference type="Gene3D" id="2.70.40.10">
    <property type="match status" value="1"/>
</dbReference>
<dbReference type="CDD" id="cd07557">
    <property type="entry name" value="trimeric_dUTPase"/>
    <property type="match status" value="1"/>
</dbReference>
<organism evidence="6">
    <name type="scientific">mine drainage metagenome</name>
    <dbReference type="NCBI Taxonomy" id="410659"/>
    <lineage>
        <taxon>unclassified sequences</taxon>
        <taxon>metagenomes</taxon>
        <taxon>ecological metagenomes</taxon>
    </lineage>
</organism>
<name>T0YR10_9ZZZZ</name>
<gene>
    <name evidence="6" type="ORF">B1B_16884</name>
</gene>
<feature type="domain" description="dUTPase-like" evidence="5">
    <location>
        <begin position="19"/>
        <end position="146"/>
    </location>
</feature>
<comment type="caution">
    <text evidence="6">The sequence shown here is derived from an EMBL/GenBank/DDBJ whole genome shotgun (WGS) entry which is preliminary data.</text>
</comment>
<evidence type="ECO:0000313" key="6">
    <source>
        <dbReference type="EMBL" id="EQD35568.1"/>
    </source>
</evidence>
<dbReference type="InterPro" id="IPR008181">
    <property type="entry name" value="dUTPase"/>
</dbReference>
<comment type="similarity">
    <text evidence="1">Belongs to the dUTPase family.</text>
</comment>
<keyword evidence="4" id="KW-0546">Nucleotide metabolism</keyword>
<dbReference type="InterPro" id="IPR029054">
    <property type="entry name" value="dUTPase-like"/>
</dbReference>
<protein>
    <recommendedName>
        <fullName evidence="2">dUTP diphosphatase</fullName>
        <ecNumber evidence="2">3.6.1.23</ecNumber>
    </recommendedName>
</protein>
<dbReference type="AlphaFoldDB" id="T0YR10"/>
<dbReference type="PANTHER" id="PTHR11241">
    <property type="entry name" value="DEOXYURIDINE 5'-TRIPHOSPHATE NUCLEOTIDOHYDROLASE"/>
    <property type="match status" value="1"/>
</dbReference>